<reference evidence="8 9" key="1">
    <citation type="journal article" date="2010" name="Proc. Natl. Acad. Sci. U.S.A.">
        <title>Insights into evolution of multicellular fungi from the assembled chromosomes of the mushroom Coprinopsis cinerea (Coprinus cinereus).</title>
        <authorList>
            <person name="Stajich J.E."/>
            <person name="Wilke S.K."/>
            <person name="Ahren D."/>
            <person name="Au C.H."/>
            <person name="Birren B.W."/>
            <person name="Borodovsky M."/>
            <person name="Burns C."/>
            <person name="Canback B."/>
            <person name="Casselton L.A."/>
            <person name="Cheng C.K."/>
            <person name="Deng J."/>
            <person name="Dietrich F.S."/>
            <person name="Fargo D.C."/>
            <person name="Farman M.L."/>
            <person name="Gathman A.C."/>
            <person name="Goldberg J."/>
            <person name="Guigo R."/>
            <person name="Hoegger P.J."/>
            <person name="Hooker J.B."/>
            <person name="Huggins A."/>
            <person name="James T.Y."/>
            <person name="Kamada T."/>
            <person name="Kilaru S."/>
            <person name="Kodira C."/>
            <person name="Kues U."/>
            <person name="Kupfer D."/>
            <person name="Kwan H.S."/>
            <person name="Lomsadze A."/>
            <person name="Li W."/>
            <person name="Lilly W.W."/>
            <person name="Ma L.J."/>
            <person name="Mackey A.J."/>
            <person name="Manning G."/>
            <person name="Martin F."/>
            <person name="Muraguchi H."/>
            <person name="Natvig D.O."/>
            <person name="Palmerini H."/>
            <person name="Ramesh M.A."/>
            <person name="Rehmeyer C.J."/>
            <person name="Roe B.A."/>
            <person name="Shenoy N."/>
            <person name="Stanke M."/>
            <person name="Ter-Hovhannisyan V."/>
            <person name="Tunlid A."/>
            <person name="Velagapudi R."/>
            <person name="Vision T.J."/>
            <person name="Zeng Q."/>
            <person name="Zolan M.E."/>
            <person name="Pukkila P.J."/>
        </authorList>
    </citation>
    <scope>NUCLEOTIDE SEQUENCE [LARGE SCALE GENOMIC DNA]</scope>
    <source>
        <strain evidence="9">Okayama-7 / 130 / ATCC MYA-4618 / FGSC 9003</strain>
    </source>
</reference>
<dbReference type="GeneID" id="6010964"/>
<dbReference type="GO" id="GO:0005199">
    <property type="term" value="F:structural constituent of cell wall"/>
    <property type="evidence" value="ECO:0007669"/>
    <property type="project" value="InterPro"/>
</dbReference>
<evidence type="ECO:0000256" key="7">
    <source>
        <dbReference type="RuleBase" id="RU365009"/>
    </source>
</evidence>
<evidence type="ECO:0000256" key="4">
    <source>
        <dbReference type="ARBA" id="ARBA00022525"/>
    </source>
</evidence>
<dbReference type="InterPro" id="IPR019778">
    <property type="entry name" value="Class_I_Hydrophobin_CS"/>
</dbReference>
<keyword evidence="9" id="KW-1185">Reference proteome</keyword>
<sequence>MQFKFLTTVALATLAVAVPTDPPPTNQCNAPNNLECCNSVQAPTNSGLIGTLLGLLNISVGDITGLVGLTCNPISLIGGGNSCNAQTVCCQNNHFGGLISIGCTPIIIDV</sequence>
<keyword evidence="4 7" id="KW-0964">Secreted</keyword>
<dbReference type="KEGG" id="cci:CC1G_02185"/>
<name>A8NKH2_COPC7</name>
<evidence type="ECO:0000256" key="3">
    <source>
        <dbReference type="ARBA" id="ARBA00022512"/>
    </source>
</evidence>
<dbReference type="AlphaFoldDB" id="A8NKH2"/>
<evidence type="ECO:0000256" key="2">
    <source>
        <dbReference type="ARBA" id="ARBA00010446"/>
    </source>
</evidence>
<organism evidence="8 9">
    <name type="scientific">Coprinopsis cinerea (strain Okayama-7 / 130 / ATCC MYA-4618 / FGSC 9003)</name>
    <name type="common">Inky cap fungus</name>
    <name type="synonym">Hormographiella aspergillata</name>
    <dbReference type="NCBI Taxonomy" id="240176"/>
    <lineage>
        <taxon>Eukaryota</taxon>
        <taxon>Fungi</taxon>
        <taxon>Dikarya</taxon>
        <taxon>Basidiomycota</taxon>
        <taxon>Agaricomycotina</taxon>
        <taxon>Agaricomycetes</taxon>
        <taxon>Agaricomycetidae</taxon>
        <taxon>Agaricales</taxon>
        <taxon>Agaricineae</taxon>
        <taxon>Psathyrellaceae</taxon>
        <taxon>Coprinopsis</taxon>
    </lineage>
</organism>
<comment type="caution">
    <text evidence="8">The sequence shown here is derived from an EMBL/GenBank/DDBJ whole genome shotgun (WGS) entry which is preliminary data.</text>
</comment>
<dbReference type="OMA" id="CENNDFH"/>
<gene>
    <name evidence="8" type="ORF">CC1G_02185</name>
</gene>
<dbReference type="PROSITE" id="PS00956">
    <property type="entry name" value="HYDROPHOBIN"/>
    <property type="match status" value="1"/>
</dbReference>
<keyword evidence="3 7" id="KW-0134">Cell wall</keyword>
<keyword evidence="5 7" id="KW-0732">Signal</keyword>
<dbReference type="STRING" id="240176.A8NKH2"/>
<dbReference type="CDD" id="cd23507">
    <property type="entry name" value="hydrophobin_I"/>
    <property type="match status" value="1"/>
</dbReference>
<comment type="subcellular location">
    <subcellularLocation>
        <location evidence="1 7">Secreted</location>
        <location evidence="1 7">Cell wall</location>
    </subcellularLocation>
</comment>
<comment type="similarity">
    <text evidence="2 7">Belongs to the fungal hydrophobin family.</text>
</comment>
<dbReference type="VEuPathDB" id="FungiDB:CC1G_02185"/>
<dbReference type="EMBL" id="AACS02000010">
    <property type="protein sequence ID" value="EAU87426.1"/>
    <property type="molecule type" value="Genomic_DNA"/>
</dbReference>
<dbReference type="SMART" id="SM00075">
    <property type="entry name" value="HYDRO"/>
    <property type="match status" value="1"/>
</dbReference>
<feature type="signal peptide" evidence="7">
    <location>
        <begin position="1"/>
        <end position="17"/>
    </location>
</feature>
<dbReference type="OrthoDB" id="4225815at2759"/>
<dbReference type="Proteomes" id="UP000001861">
    <property type="component" value="Unassembled WGS sequence"/>
</dbReference>
<feature type="chain" id="PRO_5013986883" description="Hydrophobin" evidence="7">
    <location>
        <begin position="18"/>
        <end position="110"/>
    </location>
</feature>
<proteinExistence type="inferred from homology"/>
<keyword evidence="6 7" id="KW-1015">Disulfide bond</keyword>
<evidence type="ECO:0000256" key="1">
    <source>
        <dbReference type="ARBA" id="ARBA00004191"/>
    </source>
</evidence>
<protein>
    <recommendedName>
        <fullName evidence="7">Hydrophobin</fullName>
    </recommendedName>
</protein>
<evidence type="ECO:0000256" key="6">
    <source>
        <dbReference type="ARBA" id="ARBA00023157"/>
    </source>
</evidence>
<evidence type="ECO:0000313" key="8">
    <source>
        <dbReference type="EMBL" id="EAU87426.1"/>
    </source>
</evidence>
<dbReference type="Pfam" id="PF01185">
    <property type="entry name" value="Hydrophobin"/>
    <property type="match status" value="1"/>
</dbReference>
<evidence type="ECO:0000256" key="5">
    <source>
        <dbReference type="ARBA" id="ARBA00022729"/>
    </source>
</evidence>
<evidence type="ECO:0000313" key="9">
    <source>
        <dbReference type="Proteomes" id="UP000001861"/>
    </source>
</evidence>
<accession>A8NKH2</accession>
<dbReference type="InParanoid" id="A8NKH2"/>
<dbReference type="RefSeq" id="XP_001834449.1">
    <property type="nucleotide sequence ID" value="XM_001834397.1"/>
</dbReference>
<dbReference type="GO" id="GO:0009277">
    <property type="term" value="C:fungal-type cell wall"/>
    <property type="evidence" value="ECO:0007669"/>
    <property type="project" value="InterPro"/>
</dbReference>
<dbReference type="InterPro" id="IPR001338">
    <property type="entry name" value="Class_I_Hydrophobin"/>
</dbReference>